<evidence type="ECO:0000313" key="2">
    <source>
        <dbReference type="EMBL" id="MBN1572377.1"/>
    </source>
</evidence>
<dbReference type="EMBL" id="JAFGIX010000021">
    <property type="protein sequence ID" value="MBN1572377.1"/>
    <property type="molecule type" value="Genomic_DNA"/>
</dbReference>
<evidence type="ECO:0000259" key="1">
    <source>
        <dbReference type="Pfam" id="PF03235"/>
    </source>
</evidence>
<sequence length="296" mass="34685">MLVNSPRPVEFRTIKKLITRLNASRESERNILISVYDMDVPSWQRQIVWTEEDKGLLAYSILRNYPIGMMVLWKKKSGIRVPIDGRQRLTAIRDFYEGSVPIPNLKFIPDELKNKKYKLLEGDEEKGYRQLDIEYRENYDDYETTIVEYENLDEKTAMDIFVKLQGGKPLNKTEIRAALGGKLCNFVTEMTSKLTLTSDDIEEIETPSKHPFFQKINIKNYRKAHRNLCDILLHEFVYPGQDKHWSSLETLYLDKSTTITDQEKRQFVKVLGQFQKAVEIEESGHKIILPQLKSVF</sequence>
<evidence type="ECO:0000313" key="3">
    <source>
        <dbReference type="Proteomes" id="UP000809273"/>
    </source>
</evidence>
<proteinExistence type="predicted"/>
<accession>A0A9D8KDB7</accession>
<reference evidence="2" key="2">
    <citation type="submission" date="2021-01" db="EMBL/GenBank/DDBJ databases">
        <authorList>
            <person name="Hahn C.R."/>
            <person name="Youssef N.H."/>
            <person name="Elshahed M."/>
        </authorList>
    </citation>
    <scope>NUCLEOTIDE SEQUENCE</scope>
    <source>
        <strain evidence="2">Zod_Metabat.24</strain>
    </source>
</reference>
<dbReference type="AlphaFoldDB" id="A0A9D8KDB7"/>
<name>A0A9D8KDB7_9DELT</name>
<dbReference type="Proteomes" id="UP000809273">
    <property type="component" value="Unassembled WGS sequence"/>
</dbReference>
<dbReference type="PANTHER" id="PTHR39639:SF1">
    <property type="entry name" value="DUF262 DOMAIN-CONTAINING PROTEIN"/>
    <property type="match status" value="1"/>
</dbReference>
<feature type="domain" description="GmrSD restriction endonucleases N-terminal" evidence="1">
    <location>
        <begin position="38"/>
        <end position="178"/>
    </location>
</feature>
<dbReference type="InterPro" id="IPR004919">
    <property type="entry name" value="GmrSD_N"/>
</dbReference>
<dbReference type="Pfam" id="PF03235">
    <property type="entry name" value="GmrSD_N"/>
    <property type="match status" value="1"/>
</dbReference>
<reference evidence="2" key="1">
    <citation type="journal article" date="2021" name="Environ. Microbiol.">
        <title>Genomic characterization of three novel Desulfobacterota classes expand the metabolic and phylogenetic diversity of the phylum.</title>
        <authorList>
            <person name="Murphy C.L."/>
            <person name="Biggerstaff J."/>
            <person name="Eichhorn A."/>
            <person name="Ewing E."/>
            <person name="Shahan R."/>
            <person name="Soriano D."/>
            <person name="Stewart S."/>
            <person name="VanMol K."/>
            <person name="Walker R."/>
            <person name="Walters P."/>
            <person name="Elshahed M.S."/>
            <person name="Youssef N.H."/>
        </authorList>
    </citation>
    <scope>NUCLEOTIDE SEQUENCE</scope>
    <source>
        <strain evidence="2">Zod_Metabat.24</strain>
    </source>
</reference>
<gene>
    <name evidence="2" type="ORF">JW984_04190</name>
</gene>
<comment type="caution">
    <text evidence="2">The sequence shown here is derived from an EMBL/GenBank/DDBJ whole genome shotgun (WGS) entry which is preliminary data.</text>
</comment>
<organism evidence="2 3">
    <name type="scientific">Candidatus Zymogenus saltonus</name>
    <dbReference type="NCBI Taxonomy" id="2844893"/>
    <lineage>
        <taxon>Bacteria</taxon>
        <taxon>Deltaproteobacteria</taxon>
        <taxon>Candidatus Zymogenia</taxon>
        <taxon>Candidatus Zymogeniales</taxon>
        <taxon>Candidatus Zymogenaceae</taxon>
        <taxon>Candidatus Zymogenus</taxon>
    </lineage>
</organism>
<protein>
    <submittedName>
        <fullName evidence="2">DUF262 domain-containing protein</fullName>
    </submittedName>
</protein>
<dbReference type="PANTHER" id="PTHR39639">
    <property type="entry name" value="CHROMOSOME 16, WHOLE GENOME SHOTGUN SEQUENCE"/>
    <property type="match status" value="1"/>
</dbReference>